<evidence type="ECO:0000313" key="27">
    <source>
        <dbReference type="Proteomes" id="UP000048948"/>
    </source>
</evidence>
<evidence type="ECO:0000313" key="19">
    <source>
        <dbReference type="Proteomes" id="UP000039021"/>
    </source>
</evidence>
<dbReference type="EMBL" id="CFOH01000166">
    <property type="protein sequence ID" value="CFE49102.1"/>
    <property type="molecule type" value="Genomic_DNA"/>
</dbReference>
<evidence type="ECO:0000313" key="29">
    <source>
        <dbReference type="Proteomes" id="UP000050139"/>
    </source>
</evidence>
<evidence type="ECO:0000313" key="24">
    <source>
        <dbReference type="Proteomes" id="UP000046947"/>
    </source>
</evidence>
<dbReference type="Proteomes" id="UP000050164">
    <property type="component" value="Unassembled WGS sequence"/>
</dbReference>
<evidence type="ECO:0000313" key="20">
    <source>
        <dbReference type="Proteomes" id="UP000039217"/>
    </source>
</evidence>
<dbReference type="GeneID" id="45424212"/>
<dbReference type="Proteomes" id="UP000048948">
    <property type="component" value="Unassembled WGS sequence"/>
</dbReference>
<dbReference type="Proteomes" id="UP000046680">
    <property type="component" value="Unassembled WGS sequence"/>
</dbReference>
<proteinExistence type="predicted"/>
<dbReference type="EMBL" id="JAGIZI010000001">
    <property type="protein sequence ID" value="MBP0681635.1"/>
    <property type="molecule type" value="Genomic_DNA"/>
</dbReference>
<reference evidence="15 31" key="4">
    <citation type="submission" date="2016-04" db="EMBL/GenBank/DDBJ databases">
        <authorList>
            <person name="Bigi M."/>
            <person name="Bigi F."/>
            <person name="Soria M.A."/>
        </authorList>
    </citation>
    <scope>NUCLEOTIDE SEQUENCE [LARGE SCALE GENOMIC DNA]</scope>
    <source>
        <strain evidence="15 31">6548</strain>
    </source>
</reference>
<reference evidence="18 19" key="2">
    <citation type="submission" date="2015-03" db="EMBL/GenBank/DDBJ databases">
        <authorList>
            <consortium name="Pathogen Informatics"/>
        </authorList>
    </citation>
    <scope>NUCLEOTIDE SEQUENCE [LARGE SCALE GENOMIC DNA]</scope>
    <source>
        <strain evidence="4 27">Bir 172</strain>
        <strain evidence="5 30">Bir 185</strain>
        <strain evidence="6 28">Bir 187</strain>
        <strain evidence="3 23">C09601061</strain>
        <strain evidence="8 20">D00501624</strain>
        <strain evidence="9 22">G09801536</strain>
        <strain evidence="1 25">G09901357</strain>
        <strain evidence="2 24">H09601792</strain>
        <strain evidence="18">K00500041</strain>
        <strain evidence="12 21">M09401471</strain>
        <strain evidence="19">N09902308</strain>
        <strain evidence="11 26">P00601463</strain>
    </source>
</reference>
<dbReference type="Proteomes" id="UP000039021">
    <property type="component" value="Unassembled WGS sequence"/>
</dbReference>
<dbReference type="EMBL" id="CSAD01000215">
    <property type="protein sequence ID" value="COV42583.1"/>
    <property type="molecule type" value="Genomic_DNA"/>
</dbReference>
<evidence type="ECO:0000313" key="11">
    <source>
        <dbReference type="EMBL" id="COV90799.1"/>
    </source>
</evidence>
<dbReference type="RefSeq" id="WP_003401300.1">
    <property type="nucleotide sequence ID" value="NZ_AP017901.1"/>
</dbReference>
<dbReference type="Proteomes" id="UP000044938">
    <property type="component" value="Unassembled WGS sequence"/>
</dbReference>
<dbReference type="EMBL" id="QTBD01000040">
    <property type="protein sequence ID" value="REQ56172.1"/>
    <property type="molecule type" value="Genomic_DNA"/>
</dbReference>
<dbReference type="EMBL" id="LR027516">
    <property type="protein sequence ID" value="VCU48466.1"/>
    <property type="molecule type" value="Genomic_DNA"/>
</dbReference>
<reference evidence="16" key="7">
    <citation type="submission" date="2018-07" db="EMBL/GenBank/DDBJ databases">
        <authorList>
            <person name="Shah S."/>
            <person name="Brown T."/>
            <person name="Auld S."/>
            <person name="Bratton K."/>
            <person name="Narechania A."/>
            <person name="Mathema B."/>
            <person name="Gandhi N."/>
        </authorList>
    </citation>
    <scope>NUCLEOTIDE SEQUENCE</scope>
    <source>
        <strain evidence="16">32301_S10</strain>
    </source>
</reference>
<evidence type="ECO:0000313" key="28">
    <source>
        <dbReference type="Proteomes" id="UP000049023"/>
    </source>
</evidence>
<evidence type="ECO:0000313" key="26">
    <source>
        <dbReference type="Proteomes" id="UP000048600"/>
    </source>
</evidence>
<evidence type="ECO:0000313" key="3">
    <source>
        <dbReference type="EMBL" id="CFR85503.1"/>
    </source>
</evidence>
<dbReference type="EMBL" id="CQQC01000098">
    <property type="protein sequence ID" value="CNU32887.1"/>
    <property type="molecule type" value="Genomic_DNA"/>
</dbReference>
<dbReference type="EMBL" id="COPH01000002">
    <property type="protein sequence ID" value="CLV49519.1"/>
    <property type="molecule type" value="Genomic_DNA"/>
</dbReference>
<evidence type="ECO:0000313" key="2">
    <source>
        <dbReference type="EMBL" id="CFE49102.1"/>
    </source>
</evidence>
<dbReference type="Proteomes" id="UP000050139">
    <property type="component" value="Unassembled WGS sequence"/>
</dbReference>
<dbReference type="EMBL" id="CSAE01000174">
    <property type="protein sequence ID" value="COV67567.1"/>
    <property type="molecule type" value="Genomic_DNA"/>
</dbReference>
<evidence type="ECO:0000313" key="22">
    <source>
        <dbReference type="Proteomes" id="UP000045842"/>
    </source>
</evidence>
<evidence type="ECO:0000313" key="16">
    <source>
        <dbReference type="EMBL" id="REQ56172.1"/>
    </source>
</evidence>
<dbReference type="OMA" id="IYPRRDV"/>
<evidence type="ECO:0000313" key="34">
    <source>
        <dbReference type="Proteomes" id="UP000671119"/>
    </source>
</evidence>
<evidence type="ECO:0000313" key="9">
    <source>
        <dbReference type="EMBL" id="COV42583.1"/>
    </source>
</evidence>
<reference evidence="10" key="3">
    <citation type="submission" date="2015-03" db="EMBL/GenBank/DDBJ databases">
        <authorList>
            <person name="Murphy D."/>
        </authorList>
    </citation>
    <scope>NUCLEOTIDE SEQUENCE [LARGE SCALE GENOMIC DNA]</scope>
    <source>
        <strain evidence="10">K00500041</strain>
    </source>
</reference>
<reference evidence="16 32" key="5">
    <citation type="journal article" date="2017" name="N. Engl. J. Med.">
        <title>Transmission of Extensively Drug-Resistant Tuberculosis in South Africa.</title>
        <authorList>
            <person name="Shah N.S."/>
            <person name="Auld S.C."/>
            <person name="Brust J.C."/>
            <person name="Mathema B."/>
            <person name="Ismail N."/>
            <person name="Moodley P."/>
            <person name="Mlisana K."/>
            <person name="Allana S."/>
            <person name="Campbell A."/>
            <person name="Mthiyane T."/>
            <person name="Morris N."/>
            <person name="Mpangase P."/>
            <person name="van der Meulen H."/>
            <person name="Omar S.V."/>
            <person name="Brown T.S."/>
            <person name="Narechania A."/>
            <person name="Shaskina E."/>
            <person name="Kapwata T."/>
            <person name="Kreiswirth B."/>
            <person name="Gandhi N.R."/>
        </authorList>
    </citation>
    <scope>NUCLEOTIDE SEQUENCE [LARGE SCALE GENOMIC DNA]</scope>
    <source>
        <strain evidence="16 32">32301_S10</strain>
    </source>
</reference>
<evidence type="ECO:0000313" key="13">
    <source>
        <dbReference type="EMBL" id="COY24216.1"/>
    </source>
</evidence>
<reference evidence="15 31" key="6">
    <citation type="submission" date="2017-02" db="EMBL/GenBank/DDBJ databases">
        <title>Protein polymorphisms may explain contrasting epidemiological fitness of two variants of a multidrug-resistant Mycobacterium tuberculosis strain.</title>
        <authorList>
            <person name="Bigi M.M."/>
            <person name="Lopez B."/>
            <person name="Blanco F.C."/>
            <person name="Sasiain M.C."/>
            <person name="De La Barrera S."/>
            <person name="Ritacco V."/>
            <person name="Bigi F."/>
            <person name="Soria M.A."/>
        </authorList>
    </citation>
    <scope>NUCLEOTIDE SEQUENCE [LARGE SCALE GENOMIC DNA]</scope>
    <source>
        <strain evidence="15 31">6548</strain>
    </source>
</reference>
<dbReference type="Proteomes" id="UP000671119">
    <property type="component" value="Unassembled WGS sequence"/>
</dbReference>
<dbReference type="EMBL" id="CNFU01001289">
    <property type="protein sequence ID" value="CKT27306.1"/>
    <property type="molecule type" value="Genomic_DNA"/>
</dbReference>
<organism evidence="13 19">
    <name type="scientific">Mycobacterium tuberculosis</name>
    <dbReference type="NCBI Taxonomy" id="1773"/>
    <lineage>
        <taxon>Bacteria</taxon>
        <taxon>Bacillati</taxon>
        <taxon>Actinomycetota</taxon>
        <taxon>Actinomycetes</taxon>
        <taxon>Mycobacteriales</taxon>
        <taxon>Mycobacteriaceae</taxon>
        <taxon>Mycobacterium</taxon>
        <taxon>Mycobacterium tuberculosis complex</taxon>
    </lineage>
</organism>
<dbReference type="Proteomes" id="UP000189452">
    <property type="component" value="Chromosome"/>
</dbReference>
<dbReference type="Proteomes" id="UP000039217">
    <property type="component" value="Unassembled WGS sequence"/>
</dbReference>
<evidence type="ECO:0000313" key="33">
    <source>
        <dbReference type="Proteomes" id="UP000300237"/>
    </source>
</evidence>
<dbReference type="Proteomes" id="UP000256381">
    <property type="component" value="Unassembled WGS sequence"/>
</dbReference>
<dbReference type="EMBL" id="CGCX01000912">
    <property type="protein sequence ID" value="CFR85503.1"/>
    <property type="molecule type" value="Genomic_DNA"/>
</dbReference>
<name>A0A045JWP7_MYCTX</name>
<dbReference type="EMBL" id="CFOE01000224">
    <property type="protein sequence ID" value="CFE39561.1"/>
    <property type="molecule type" value="Genomic_DNA"/>
</dbReference>
<evidence type="ECO:0000313" key="23">
    <source>
        <dbReference type="Proteomes" id="UP000046680"/>
    </source>
</evidence>
<evidence type="ECO:0000313" key="18">
    <source>
        <dbReference type="Proteomes" id="UP000038802"/>
    </source>
</evidence>
<dbReference type="SMR" id="A0A045JWP7"/>
<dbReference type="Proteomes" id="UP000049023">
    <property type="component" value="Unassembled WGS sequence"/>
</dbReference>
<evidence type="ECO:0000313" key="1">
    <source>
        <dbReference type="EMBL" id="CFE39561.1"/>
    </source>
</evidence>
<evidence type="ECO:0000313" key="30">
    <source>
        <dbReference type="Proteomes" id="UP000050164"/>
    </source>
</evidence>
<dbReference type="EMBL" id="CNFT01001345">
    <property type="protein sequence ID" value="CKT18865.1"/>
    <property type="molecule type" value="Genomic_DNA"/>
</dbReference>
<evidence type="ECO:0000313" key="17">
    <source>
        <dbReference type="EMBL" id="VCU48466.1"/>
    </source>
</evidence>
<dbReference type="EMBL" id="CHKL01000066">
    <property type="protein sequence ID" value="COV90799.1"/>
    <property type="molecule type" value="Genomic_DNA"/>
</dbReference>
<evidence type="ECO:0000313" key="32">
    <source>
        <dbReference type="Proteomes" id="UP000256381"/>
    </source>
</evidence>
<dbReference type="Proteomes" id="UP000046947">
    <property type="component" value="Unassembled WGS sequence"/>
</dbReference>
<evidence type="ECO:0000313" key="31">
    <source>
        <dbReference type="Proteomes" id="UP000189452"/>
    </source>
</evidence>
<reference evidence="17 33" key="8">
    <citation type="submission" date="2018-08" db="EMBL/GenBank/DDBJ databases">
        <authorList>
            <person name="Fokvardsen B D."/>
            <person name="Norman A."/>
        </authorList>
    </citation>
    <scope>NUCLEOTIDE SEQUENCE [LARGE SCALE GENOMIC DNA]</scope>
    <source>
        <strain evidence="17 33">DKC2</strain>
    </source>
</reference>
<dbReference type="Proteomes" id="UP000300237">
    <property type="component" value="Chromosome"/>
</dbReference>
<evidence type="ECO:0000313" key="15">
    <source>
        <dbReference type="EMBL" id="OMH58112.1"/>
    </source>
</evidence>
<protein>
    <submittedName>
        <fullName evidence="13 17">Antitoxin</fullName>
    </submittedName>
</protein>
<evidence type="ECO:0000313" key="8">
    <source>
        <dbReference type="EMBL" id="CNU32887.1"/>
    </source>
</evidence>
<evidence type="ECO:0000313" key="4">
    <source>
        <dbReference type="EMBL" id="CKR64531.1"/>
    </source>
</evidence>
<dbReference type="AlphaFoldDB" id="A0A045JWP7"/>
<dbReference type="EMBL" id="CSBK01001036">
    <property type="protein sequence ID" value="COY24216.1"/>
    <property type="molecule type" value="Genomic_DNA"/>
</dbReference>
<sequence>MIRTQVQLPDELYRDAKRVAHEHEMTLAEVVRRGLEHMVRIYPRRDAASDTWQPPTPRRLGPFRASEETWRELANEA</sequence>
<evidence type="ECO:0000313" key="6">
    <source>
        <dbReference type="EMBL" id="CKT27306.1"/>
    </source>
</evidence>
<evidence type="ECO:0000313" key="5">
    <source>
        <dbReference type="EMBL" id="CKT18865.1"/>
    </source>
</evidence>
<evidence type="ECO:0000313" key="25">
    <source>
        <dbReference type="Proteomes" id="UP000048289"/>
    </source>
</evidence>
<dbReference type="Proteomes" id="UP000048289">
    <property type="component" value="Unassembled WGS sequence"/>
</dbReference>
<dbReference type="PATRIC" id="fig|1773.206.peg.3327"/>
<dbReference type="STRING" id="115862.BBG46_01380"/>
<dbReference type="EMBL" id="LWDQ01000001">
    <property type="protein sequence ID" value="OMH58112.1"/>
    <property type="molecule type" value="Genomic_DNA"/>
</dbReference>
<gene>
    <name evidence="17" type="primary">vapB24</name>
    <name evidence="15" type="ORF">A4S10_00260</name>
    <name evidence="17" type="ORF">DKC2_0266</name>
    <name evidence="16" type="ORF">DSJ38_02910</name>
    <name evidence="3" type="ORF">ERS007657_02392</name>
    <name evidence="8" type="ORF">ERS007661_00485</name>
    <name evidence="9" type="ORF">ERS007679_01816</name>
    <name evidence="1" type="ORF">ERS007681_01941</name>
    <name evidence="2" type="ORF">ERS007688_01346</name>
    <name evidence="10" type="ORF">ERS007703_01845</name>
    <name evidence="12" type="ORF">ERS007720_03465</name>
    <name evidence="13" type="ORF">ERS007739_02312</name>
    <name evidence="11" type="ORF">ERS007741_00933</name>
    <name evidence="4" type="ORF">ERS027646_00298</name>
    <name evidence="5" type="ORF">ERS027659_04069</name>
    <name evidence="6" type="ORF">ERS027661_04143</name>
    <name evidence="7" type="ORF">ERS094118_00274</name>
    <name evidence="14" type="ORF">J8J21_00485</name>
</gene>
<dbReference type="Proteomes" id="UP000038802">
    <property type="component" value="Unassembled WGS sequence"/>
</dbReference>
<evidence type="ECO:0000313" key="14">
    <source>
        <dbReference type="EMBL" id="MBP0681635.1"/>
    </source>
</evidence>
<evidence type="ECO:0000313" key="10">
    <source>
        <dbReference type="EMBL" id="COV67567.1"/>
    </source>
</evidence>
<dbReference type="Proteomes" id="UP000048600">
    <property type="component" value="Unassembled WGS sequence"/>
</dbReference>
<reference evidence="14 34" key="9">
    <citation type="submission" date="2021-03" db="EMBL/GenBank/DDBJ databases">
        <title>Whole Genome Sequencing of Mycobacterium tuberculosis clinical isolates from Arunachal Pradesh, India.</title>
        <authorList>
            <person name="Singh S."/>
            <person name="Mudliar S.R."/>
            <person name="Kulsum U."/>
            <person name="Rufai S.B."/>
            <person name="Singh P.K."/>
            <person name="Umpo M."/>
            <person name="Nyori M."/>
        </authorList>
    </citation>
    <scope>NUCLEOTIDE SEQUENCE [LARGE SCALE GENOMIC DNA]</scope>
    <source>
        <strain evidence="14 34">OMICS/BPL/0142/20/SP</strain>
    </source>
</reference>
<evidence type="ECO:0000313" key="7">
    <source>
        <dbReference type="EMBL" id="CLV49519.1"/>
    </source>
</evidence>
<dbReference type="EMBL" id="CSAJ01000560">
    <property type="protein sequence ID" value="COW88027.1"/>
    <property type="molecule type" value="Genomic_DNA"/>
</dbReference>
<evidence type="ECO:0000313" key="12">
    <source>
        <dbReference type="EMBL" id="COW88027.1"/>
    </source>
</evidence>
<dbReference type="EMBL" id="CNGE01000027">
    <property type="protein sequence ID" value="CKR64531.1"/>
    <property type="molecule type" value="Genomic_DNA"/>
</dbReference>
<accession>A0A045JWP7</accession>
<reference evidence="13 29" key="1">
    <citation type="submission" date="2015-03" db="EMBL/GenBank/DDBJ databases">
        <authorList>
            <consortium name="Pathogen Informatics"/>
            <person name="Murphy D."/>
        </authorList>
    </citation>
    <scope>NUCLEOTIDE SEQUENCE</scope>
    <source>
        <strain evidence="7 29">0268S</strain>
        <strain evidence="13">N09902308</strain>
    </source>
</reference>
<dbReference type="Proteomes" id="UP000045842">
    <property type="component" value="Unassembled WGS sequence"/>
</dbReference>
<evidence type="ECO:0000313" key="21">
    <source>
        <dbReference type="Proteomes" id="UP000044938"/>
    </source>
</evidence>